<dbReference type="RefSeq" id="WP_203384226.1">
    <property type="nucleotide sequence ID" value="NZ_JAENHP010000049.1"/>
</dbReference>
<dbReference type="Proteomes" id="UP000632138">
    <property type="component" value="Unassembled WGS sequence"/>
</dbReference>
<evidence type="ECO:0000313" key="3">
    <source>
        <dbReference type="EMBL" id="MBM2623876.1"/>
    </source>
</evidence>
<organism evidence="3 4">
    <name type="scientific">Paractinoplanes ovalisporus</name>
    <dbReference type="NCBI Taxonomy" id="2810368"/>
    <lineage>
        <taxon>Bacteria</taxon>
        <taxon>Bacillati</taxon>
        <taxon>Actinomycetota</taxon>
        <taxon>Actinomycetes</taxon>
        <taxon>Micromonosporales</taxon>
        <taxon>Micromonosporaceae</taxon>
        <taxon>Paractinoplanes</taxon>
    </lineage>
</organism>
<feature type="transmembrane region" description="Helical" evidence="2">
    <location>
        <begin position="6"/>
        <end position="28"/>
    </location>
</feature>
<feature type="region of interest" description="Disordered" evidence="1">
    <location>
        <begin position="72"/>
        <end position="91"/>
    </location>
</feature>
<evidence type="ECO:0000256" key="2">
    <source>
        <dbReference type="SAM" id="Phobius"/>
    </source>
</evidence>
<reference evidence="3 4" key="1">
    <citation type="submission" date="2021-01" db="EMBL/GenBank/DDBJ databases">
        <title>Actinoplanes sp. nov. LDG1-06 isolated from lichen.</title>
        <authorList>
            <person name="Saeng-In P."/>
            <person name="Phongsopitanun W."/>
            <person name="Kanchanasin P."/>
            <person name="Yuki M."/>
            <person name="Kudo T."/>
            <person name="Ohkuma M."/>
            <person name="Tanasupawat S."/>
        </authorList>
    </citation>
    <scope>NUCLEOTIDE SEQUENCE [LARGE SCALE GENOMIC DNA]</scope>
    <source>
        <strain evidence="3 4">LDG1-06</strain>
    </source>
</reference>
<sequence length="247" mass="28047">MSKGQIFFAIITAMIAASGLVWTILSWLRARKPDGPMIAVQLATGEIYDQQDQLIANFPNGNRRNMHVDKIQPTNEKISRPRKGAPHPRDVSKQPVNAIFVQNRGKTAVSIRRCEYLTPILQFEPQRAASRWGDVLPKRLEPGDEAILIHERTEMRVFLNGVMRDHGVAQMLMLPVVTLGTGHEVSANIPLVIKADMTDDEFAAVKNFDKEVKLEPPNEFLDVPKRRRLPWQRKPKKTLIARNFAED</sequence>
<proteinExistence type="predicted"/>
<dbReference type="EMBL" id="JAENHP010000049">
    <property type="protein sequence ID" value="MBM2623876.1"/>
    <property type="molecule type" value="Genomic_DNA"/>
</dbReference>
<keyword evidence="4" id="KW-1185">Reference proteome</keyword>
<comment type="caution">
    <text evidence="3">The sequence shown here is derived from an EMBL/GenBank/DDBJ whole genome shotgun (WGS) entry which is preliminary data.</text>
</comment>
<keyword evidence="2" id="KW-0472">Membrane</keyword>
<evidence type="ECO:0000256" key="1">
    <source>
        <dbReference type="SAM" id="MobiDB-lite"/>
    </source>
</evidence>
<accession>A0ABS2AVP4</accession>
<protein>
    <submittedName>
        <fullName evidence="3">Uncharacterized protein</fullName>
    </submittedName>
</protein>
<name>A0ABS2AVP4_9ACTN</name>
<keyword evidence="2" id="KW-1133">Transmembrane helix</keyword>
<evidence type="ECO:0000313" key="4">
    <source>
        <dbReference type="Proteomes" id="UP000632138"/>
    </source>
</evidence>
<keyword evidence="2" id="KW-0812">Transmembrane</keyword>
<gene>
    <name evidence="3" type="ORF">JIG36_51145</name>
</gene>